<accession>A0A4Y2V7J9</accession>
<reference evidence="1 2" key="1">
    <citation type="journal article" date="2019" name="Sci. Rep.">
        <title>Orb-weaving spider Araneus ventricosus genome elucidates the spidroin gene catalogue.</title>
        <authorList>
            <person name="Kono N."/>
            <person name="Nakamura H."/>
            <person name="Ohtoshi R."/>
            <person name="Moran D.A.P."/>
            <person name="Shinohara A."/>
            <person name="Yoshida Y."/>
            <person name="Fujiwara M."/>
            <person name="Mori M."/>
            <person name="Tomita M."/>
            <person name="Arakawa K."/>
        </authorList>
    </citation>
    <scope>NUCLEOTIDE SEQUENCE [LARGE SCALE GENOMIC DNA]</scope>
</reference>
<keyword evidence="2" id="KW-1185">Reference proteome</keyword>
<name>A0A4Y2V7J9_ARAVE</name>
<evidence type="ECO:0000313" key="1">
    <source>
        <dbReference type="EMBL" id="GBO20522.1"/>
    </source>
</evidence>
<proteinExistence type="predicted"/>
<dbReference type="AlphaFoldDB" id="A0A4Y2V7J9"/>
<organism evidence="1 2">
    <name type="scientific">Araneus ventricosus</name>
    <name type="common">Orbweaver spider</name>
    <name type="synonym">Epeira ventricosa</name>
    <dbReference type="NCBI Taxonomy" id="182803"/>
    <lineage>
        <taxon>Eukaryota</taxon>
        <taxon>Metazoa</taxon>
        <taxon>Ecdysozoa</taxon>
        <taxon>Arthropoda</taxon>
        <taxon>Chelicerata</taxon>
        <taxon>Arachnida</taxon>
        <taxon>Araneae</taxon>
        <taxon>Araneomorphae</taxon>
        <taxon>Entelegynae</taxon>
        <taxon>Araneoidea</taxon>
        <taxon>Araneidae</taxon>
        <taxon>Araneus</taxon>
    </lineage>
</organism>
<dbReference type="Proteomes" id="UP000499080">
    <property type="component" value="Unassembled WGS sequence"/>
</dbReference>
<evidence type="ECO:0000313" key="2">
    <source>
        <dbReference type="Proteomes" id="UP000499080"/>
    </source>
</evidence>
<dbReference type="EMBL" id="BGPR01043869">
    <property type="protein sequence ID" value="GBO20522.1"/>
    <property type="molecule type" value="Genomic_DNA"/>
</dbReference>
<comment type="caution">
    <text evidence="1">The sequence shown here is derived from an EMBL/GenBank/DDBJ whole genome shotgun (WGS) entry which is preliminary data.</text>
</comment>
<sequence length="111" mass="12050">MASAPLNSIKSNLSESIHLTSKSREKCNVMLSPPISGQGRKVSSRFKADSTESPVCGARTKSYVVTIQPLVWRGSLDEGVPAQVSSSSSAWFQNYEVCPKIATRVASKRDF</sequence>
<protein>
    <submittedName>
        <fullName evidence="1">Uncharacterized protein</fullName>
    </submittedName>
</protein>
<gene>
    <name evidence="1" type="ORF">AVEN_206604_1</name>
</gene>